<evidence type="ECO:0000313" key="2">
    <source>
        <dbReference type="EMBL" id="EDN58208.1"/>
    </source>
</evidence>
<feature type="region of interest" description="Disordered" evidence="1">
    <location>
        <begin position="21"/>
        <end position="41"/>
    </location>
</feature>
<dbReference type="EMBL" id="DS267810">
    <property type="protein sequence ID" value="EDN58208.1"/>
    <property type="molecule type" value="Genomic_DNA"/>
</dbReference>
<proteinExistence type="predicted"/>
<keyword evidence="3" id="KW-1185">Reference proteome</keyword>
<dbReference type="Proteomes" id="UP000242664">
    <property type="component" value="Unassembled WGS sequence"/>
</dbReference>
<feature type="non-terminal residue" evidence="2">
    <location>
        <position position="1"/>
    </location>
</feature>
<sequence>CDLSGPITYRTRIAISHMESGNKPSQLEVMTQTPKTHPPYDRLKARTLFGSFDPRQSILRLKR</sequence>
<evidence type="ECO:0000313" key="3">
    <source>
        <dbReference type="Proteomes" id="UP000242664"/>
    </source>
</evidence>
<gene>
    <name evidence="2" type="ORF">VEx25_A0038</name>
</gene>
<organism evidence="2 3">
    <name type="scientific">Vibrio antiquarius (strain Ex25)</name>
    <dbReference type="NCBI Taxonomy" id="150340"/>
    <lineage>
        <taxon>Bacteria</taxon>
        <taxon>Pseudomonadati</taxon>
        <taxon>Pseudomonadota</taxon>
        <taxon>Gammaproteobacteria</taxon>
        <taxon>Vibrionales</taxon>
        <taxon>Vibrionaceae</taxon>
        <taxon>Vibrio</taxon>
        <taxon>Vibrio diabolicus subgroup</taxon>
    </lineage>
</organism>
<evidence type="ECO:0000256" key="1">
    <source>
        <dbReference type="SAM" id="MobiDB-lite"/>
    </source>
</evidence>
<name>A0ABM9WXX2_VIBAE</name>
<protein>
    <submittedName>
        <fullName evidence="2">Uncharacterized protein</fullName>
    </submittedName>
</protein>
<accession>A0ABM9WXX2</accession>
<reference evidence="3" key="1">
    <citation type="submission" date="2006-10" db="EMBL/GenBank/DDBJ databases">
        <authorList>
            <person name="Heidelberg J."/>
            <person name="Sebastian Y."/>
        </authorList>
    </citation>
    <scope>NUCLEOTIDE SEQUENCE [LARGE SCALE GENOMIC DNA]</scope>
    <source>
        <strain evidence="3">EX25</strain>
    </source>
</reference>
<feature type="compositionally biased region" description="Polar residues" evidence="1">
    <location>
        <begin position="22"/>
        <end position="35"/>
    </location>
</feature>